<sequence>MSVLPESTRNSTTLSRSRSRSRSPARSPARSTSPVPPPPMSPITPPLAPTTLPSDDMAASVLFRPRQPFLTHSSQPSQQIGILPPPPEPIDFESNPDVIALKSAISILLFQKGRATRDIQALSQIRAEALADPEAFIKDLAAGNVKPREDFVFGSDDSDPSSEDNDNQTSVRRQTNKPRAWSALPKPQDVVRCPPINWAQYAVVGESLDKLHAEQVSRPSQGTPAVFGPGGFYDISDEGAQETYSGVAAPYDPCRDVIDRKLKSSK</sequence>
<organism evidence="2 3">
    <name type="scientific">Claviceps pusilla</name>
    <dbReference type="NCBI Taxonomy" id="123648"/>
    <lineage>
        <taxon>Eukaryota</taxon>
        <taxon>Fungi</taxon>
        <taxon>Dikarya</taxon>
        <taxon>Ascomycota</taxon>
        <taxon>Pezizomycotina</taxon>
        <taxon>Sordariomycetes</taxon>
        <taxon>Hypocreomycetidae</taxon>
        <taxon>Hypocreales</taxon>
        <taxon>Clavicipitaceae</taxon>
        <taxon>Claviceps</taxon>
    </lineage>
</organism>
<feature type="region of interest" description="Disordered" evidence="1">
    <location>
        <begin position="1"/>
        <end position="94"/>
    </location>
</feature>
<protein>
    <submittedName>
        <fullName evidence="2">Uncharacterized protein</fullName>
    </submittedName>
</protein>
<accession>A0A9P7SZ42</accession>
<dbReference type="OrthoDB" id="20473at2759"/>
<dbReference type="PANTHER" id="PTHR22705">
    <property type="entry name" value="ZINC FINGER, ZZ DOMAIN CONTAINING 3"/>
    <property type="match status" value="1"/>
</dbReference>
<feature type="compositionally biased region" description="Low complexity" evidence="1">
    <location>
        <begin position="7"/>
        <end position="16"/>
    </location>
</feature>
<feature type="compositionally biased region" description="Acidic residues" evidence="1">
    <location>
        <begin position="156"/>
        <end position="166"/>
    </location>
</feature>
<keyword evidence="3" id="KW-1185">Reference proteome</keyword>
<dbReference type="EMBL" id="SRPW01000629">
    <property type="protein sequence ID" value="KAG6013204.1"/>
    <property type="molecule type" value="Genomic_DNA"/>
</dbReference>
<reference evidence="2" key="1">
    <citation type="journal article" date="2020" name="bioRxiv">
        <title>Whole genome comparisons of ergot fungi reveals the divergence and evolution of species within the genus Claviceps are the result of varying mechanisms driving genome evolution and host range expansion.</title>
        <authorList>
            <person name="Wyka S.A."/>
            <person name="Mondo S.J."/>
            <person name="Liu M."/>
            <person name="Dettman J."/>
            <person name="Nalam V."/>
            <person name="Broders K.D."/>
        </authorList>
    </citation>
    <scope>NUCLEOTIDE SEQUENCE</scope>
    <source>
        <strain evidence="2">CCC 602</strain>
    </source>
</reference>
<comment type="caution">
    <text evidence="2">The sequence shown here is derived from an EMBL/GenBank/DDBJ whole genome shotgun (WGS) entry which is preliminary data.</text>
</comment>
<dbReference type="Proteomes" id="UP000748025">
    <property type="component" value="Unassembled WGS sequence"/>
</dbReference>
<feature type="compositionally biased region" description="Polar residues" evidence="1">
    <location>
        <begin position="70"/>
        <end position="80"/>
    </location>
</feature>
<dbReference type="InterPro" id="IPR037830">
    <property type="entry name" value="ZZZ3"/>
</dbReference>
<dbReference type="AlphaFoldDB" id="A0A9P7SZ42"/>
<dbReference type="PANTHER" id="PTHR22705:SF0">
    <property type="entry name" value="ZZ-TYPE ZINC FINGER-CONTAINING PROTEIN 3"/>
    <property type="match status" value="1"/>
</dbReference>
<gene>
    <name evidence="2" type="ORF">E4U43_007434</name>
</gene>
<name>A0A9P7SZ42_9HYPO</name>
<proteinExistence type="predicted"/>
<evidence type="ECO:0000313" key="3">
    <source>
        <dbReference type="Proteomes" id="UP000748025"/>
    </source>
</evidence>
<feature type="compositionally biased region" description="Pro residues" evidence="1">
    <location>
        <begin position="34"/>
        <end position="48"/>
    </location>
</feature>
<evidence type="ECO:0000256" key="1">
    <source>
        <dbReference type="SAM" id="MobiDB-lite"/>
    </source>
</evidence>
<feature type="compositionally biased region" description="Low complexity" evidence="1">
    <location>
        <begin position="24"/>
        <end position="33"/>
    </location>
</feature>
<evidence type="ECO:0000313" key="2">
    <source>
        <dbReference type="EMBL" id="KAG6013204.1"/>
    </source>
</evidence>
<feature type="region of interest" description="Disordered" evidence="1">
    <location>
        <begin position="149"/>
        <end position="182"/>
    </location>
</feature>